<keyword evidence="1" id="KW-0472">Membrane</keyword>
<keyword evidence="1" id="KW-1133">Transmembrane helix</keyword>
<feature type="domain" description="PGG" evidence="2">
    <location>
        <begin position="122"/>
        <end position="154"/>
    </location>
</feature>
<protein>
    <recommendedName>
        <fullName evidence="2">PGG domain-containing protein</fullName>
    </recommendedName>
</protein>
<evidence type="ECO:0000256" key="1">
    <source>
        <dbReference type="SAM" id="Phobius"/>
    </source>
</evidence>
<keyword evidence="1" id="KW-0812">Transmembrane</keyword>
<organism evidence="3 4">
    <name type="scientific">Lactuca saligna</name>
    <name type="common">Willowleaf lettuce</name>
    <dbReference type="NCBI Taxonomy" id="75948"/>
    <lineage>
        <taxon>Eukaryota</taxon>
        <taxon>Viridiplantae</taxon>
        <taxon>Streptophyta</taxon>
        <taxon>Embryophyta</taxon>
        <taxon>Tracheophyta</taxon>
        <taxon>Spermatophyta</taxon>
        <taxon>Magnoliopsida</taxon>
        <taxon>eudicotyledons</taxon>
        <taxon>Gunneridae</taxon>
        <taxon>Pentapetalae</taxon>
        <taxon>asterids</taxon>
        <taxon>campanulids</taxon>
        <taxon>Asterales</taxon>
        <taxon>Asteraceae</taxon>
        <taxon>Cichorioideae</taxon>
        <taxon>Cichorieae</taxon>
        <taxon>Lactucinae</taxon>
        <taxon>Lactuca</taxon>
    </lineage>
</organism>
<dbReference type="AlphaFoldDB" id="A0AA35ZKZ2"/>
<name>A0AA35ZKZ2_LACSI</name>
<gene>
    <name evidence="3" type="ORF">LSALG_LOCUS32596</name>
</gene>
<dbReference type="GO" id="GO:0016020">
    <property type="term" value="C:membrane"/>
    <property type="evidence" value="ECO:0007669"/>
    <property type="project" value="TreeGrafter"/>
</dbReference>
<dbReference type="InterPro" id="IPR026961">
    <property type="entry name" value="PGG_dom"/>
</dbReference>
<accession>A0AA35ZKZ2</accession>
<sequence>MRCSEAIRYKDKSGYDIIQLAVIHRSEKIYNLINIIGERRSVYRMIEDSSKNNMLHLAGRLAPLHKLKLRTGATLQLQRELQWREEVQKLVFPSYITRENIFMETPDMVFSKEHANLVKEGEKWMKDVAESCSITGALITTIVFAAAITVPGGND</sequence>
<proteinExistence type="predicted"/>
<dbReference type="Proteomes" id="UP001177003">
    <property type="component" value="Chromosome 7"/>
</dbReference>
<dbReference type="Pfam" id="PF13962">
    <property type="entry name" value="PGG"/>
    <property type="match status" value="1"/>
</dbReference>
<evidence type="ECO:0000313" key="4">
    <source>
        <dbReference type="Proteomes" id="UP001177003"/>
    </source>
</evidence>
<keyword evidence="4" id="KW-1185">Reference proteome</keyword>
<reference evidence="3" key="1">
    <citation type="submission" date="2023-04" db="EMBL/GenBank/DDBJ databases">
        <authorList>
            <person name="Vijverberg K."/>
            <person name="Xiong W."/>
            <person name="Schranz E."/>
        </authorList>
    </citation>
    <scope>NUCLEOTIDE SEQUENCE</scope>
</reference>
<feature type="transmembrane region" description="Helical" evidence="1">
    <location>
        <begin position="128"/>
        <end position="150"/>
    </location>
</feature>
<dbReference type="PANTHER" id="PTHR24177">
    <property type="entry name" value="CASKIN"/>
    <property type="match status" value="1"/>
</dbReference>
<dbReference type="PANTHER" id="PTHR24177:SF475">
    <property type="entry name" value="ANKYRIN REPEAT-CONTAINING DOMAIN, PGG DOMAIN PROTEIN-RELATED"/>
    <property type="match status" value="1"/>
</dbReference>
<dbReference type="EMBL" id="OX465083">
    <property type="protein sequence ID" value="CAI9293572.1"/>
    <property type="molecule type" value="Genomic_DNA"/>
</dbReference>
<evidence type="ECO:0000313" key="3">
    <source>
        <dbReference type="EMBL" id="CAI9293572.1"/>
    </source>
</evidence>
<evidence type="ECO:0000259" key="2">
    <source>
        <dbReference type="Pfam" id="PF13962"/>
    </source>
</evidence>